<dbReference type="PANTHER" id="PTHR21015:SF22">
    <property type="entry name" value="GLYCOSYLTRANSFERASE"/>
    <property type="match status" value="1"/>
</dbReference>
<keyword evidence="14" id="KW-1185">Reference proteome</keyword>
<feature type="binding site" evidence="10">
    <location>
        <position position="171"/>
    </location>
    <ligand>
        <name>UDP-N-acetyl-alpha-D-glucosamine</name>
        <dbReference type="ChEBI" id="CHEBI:57705"/>
    </ligand>
</feature>
<dbReference type="GO" id="GO:0005886">
    <property type="term" value="C:plasma membrane"/>
    <property type="evidence" value="ECO:0007669"/>
    <property type="project" value="UniProtKB-SubCell"/>
</dbReference>
<feature type="domain" description="Glycosyl transferase family 28 C-terminal" evidence="12">
    <location>
        <begin position="196"/>
        <end position="354"/>
    </location>
</feature>
<dbReference type="AlphaFoldDB" id="A0A4R3KY09"/>
<dbReference type="SUPFAM" id="SSF53756">
    <property type="entry name" value="UDP-Glycosyltransferase/glycogen phosphorylase"/>
    <property type="match status" value="1"/>
</dbReference>
<keyword evidence="7 10" id="KW-0472">Membrane</keyword>
<proteinExistence type="inferred from homology"/>
<keyword evidence="9 10" id="KW-0961">Cell wall biogenesis/degradation</keyword>
<keyword evidence="6 10" id="KW-0573">Peptidoglycan synthesis</keyword>
<evidence type="ECO:0000256" key="9">
    <source>
        <dbReference type="ARBA" id="ARBA00023316"/>
    </source>
</evidence>
<feature type="domain" description="Glycosyltransferase family 28 N-terminal" evidence="11">
    <location>
        <begin position="9"/>
        <end position="148"/>
    </location>
</feature>
<dbReference type="GO" id="GO:0050511">
    <property type="term" value="F:undecaprenyldiphospho-muramoylpentapeptide beta-N-acetylglucosaminyltransferase activity"/>
    <property type="evidence" value="ECO:0007669"/>
    <property type="project" value="UniProtKB-UniRule"/>
</dbReference>
<feature type="binding site" evidence="10">
    <location>
        <position position="302"/>
    </location>
    <ligand>
        <name>UDP-N-acetyl-alpha-D-glucosamine</name>
        <dbReference type="ChEBI" id="CHEBI:57705"/>
    </ligand>
</feature>
<evidence type="ECO:0000256" key="4">
    <source>
        <dbReference type="ARBA" id="ARBA00022679"/>
    </source>
</evidence>
<comment type="similarity">
    <text evidence="10">Belongs to the glycosyltransferase 28 family. MurG subfamily.</text>
</comment>
<dbReference type="GO" id="GO:0009252">
    <property type="term" value="P:peptidoglycan biosynthetic process"/>
    <property type="evidence" value="ECO:0007669"/>
    <property type="project" value="UniProtKB-UniRule"/>
</dbReference>
<dbReference type="Pfam" id="PF03033">
    <property type="entry name" value="Glyco_transf_28"/>
    <property type="match status" value="1"/>
</dbReference>
<dbReference type="GO" id="GO:0071555">
    <property type="term" value="P:cell wall organization"/>
    <property type="evidence" value="ECO:0007669"/>
    <property type="project" value="UniProtKB-KW"/>
</dbReference>
<evidence type="ECO:0000259" key="11">
    <source>
        <dbReference type="Pfam" id="PF03033"/>
    </source>
</evidence>
<dbReference type="NCBIfam" id="TIGR01133">
    <property type="entry name" value="murG"/>
    <property type="match status" value="1"/>
</dbReference>
<keyword evidence="3 10" id="KW-0328">Glycosyltransferase</keyword>
<dbReference type="InterPro" id="IPR004276">
    <property type="entry name" value="GlycoTrans_28_N"/>
</dbReference>
<dbReference type="CDD" id="cd03785">
    <property type="entry name" value="GT28_MurG"/>
    <property type="match status" value="1"/>
</dbReference>
<comment type="caution">
    <text evidence="10">Lacks conserved residue(s) required for the propagation of feature annotation.</text>
</comment>
<reference evidence="13 14" key="1">
    <citation type="submission" date="2019-03" db="EMBL/GenBank/DDBJ databases">
        <title>Genomic Encyclopedia of Type Strains, Phase IV (KMG-IV): sequencing the most valuable type-strain genomes for metagenomic binning, comparative biology and taxonomic classification.</title>
        <authorList>
            <person name="Goeker M."/>
        </authorList>
    </citation>
    <scope>NUCLEOTIDE SEQUENCE [LARGE SCALE GENOMIC DNA]</scope>
    <source>
        <strain evidence="13 14">DSM 21100</strain>
    </source>
</reference>
<dbReference type="EMBL" id="SMAD01000001">
    <property type="protein sequence ID" value="TCS90378.1"/>
    <property type="molecule type" value="Genomic_DNA"/>
</dbReference>
<feature type="binding site" evidence="10">
    <location>
        <position position="257"/>
    </location>
    <ligand>
        <name>UDP-N-acetyl-alpha-D-glucosamine</name>
        <dbReference type="ChEBI" id="CHEBI:57705"/>
    </ligand>
</feature>
<comment type="pathway">
    <text evidence="10">Cell wall biogenesis; peptidoglycan biosynthesis.</text>
</comment>
<dbReference type="HAMAP" id="MF_00033">
    <property type="entry name" value="MurG"/>
    <property type="match status" value="1"/>
</dbReference>
<feature type="binding site" evidence="10">
    <location>
        <position position="203"/>
    </location>
    <ligand>
        <name>UDP-N-acetyl-alpha-D-glucosamine</name>
        <dbReference type="ChEBI" id="CHEBI:57705"/>
    </ligand>
</feature>
<name>A0A4R3KY09_9SPHI</name>
<evidence type="ECO:0000259" key="12">
    <source>
        <dbReference type="Pfam" id="PF04101"/>
    </source>
</evidence>
<dbReference type="Proteomes" id="UP000295807">
    <property type="component" value="Unassembled WGS sequence"/>
</dbReference>
<evidence type="ECO:0000256" key="1">
    <source>
        <dbReference type="ARBA" id="ARBA00022475"/>
    </source>
</evidence>
<evidence type="ECO:0000256" key="6">
    <source>
        <dbReference type="ARBA" id="ARBA00022984"/>
    </source>
</evidence>
<dbReference type="OrthoDB" id="9808936at2"/>
<dbReference type="InterPro" id="IPR007235">
    <property type="entry name" value="Glyco_trans_28_C"/>
</dbReference>
<evidence type="ECO:0000256" key="2">
    <source>
        <dbReference type="ARBA" id="ARBA00022618"/>
    </source>
</evidence>
<sequence length="371" mass="40431">MEQGRQIRVIISGGGTGGHLFPALAIADALKELEPSLELLFVGARGRIEMDRVPKAGYRIIGLDIQGLQRRLTWSNLLFPVKLIKSILKSNKIIKEFRPGIAVGVGGYASGPLLLAASRKGIPTVVQEQNSYPGITNKNLAKKAQRVFVAYEGMERFFGAGKVRLTGNPVREGLLETGRKKAEGLQHFELEEGKKTIFLTGGSLGAGTLNRSVKAHLDLLRANQVQVIWQTGKFYYHDIKKEFSEKEYPGIRIMEFISRVDLAYAAADLIIARAGAGTISELCVVGKPAILVPSPNVAEDHQTKNALALAKQEAALLVRDETATKELIPAALQLLGNTEKQDMLARNIRRLAKPEAAREIAAEIIKIAQAS</sequence>
<dbReference type="GO" id="GO:0005975">
    <property type="term" value="P:carbohydrate metabolic process"/>
    <property type="evidence" value="ECO:0007669"/>
    <property type="project" value="InterPro"/>
</dbReference>
<comment type="function">
    <text evidence="10">Cell wall formation. Catalyzes the transfer of a GlcNAc subunit on undecaprenyl-pyrophosphoryl-MurNAc-pentapeptide (lipid intermediate I) to form undecaprenyl-pyrophosphoryl-MurNAc-(pentapeptide)GlcNAc (lipid intermediate II).</text>
</comment>
<dbReference type="GO" id="GO:0008360">
    <property type="term" value="P:regulation of cell shape"/>
    <property type="evidence" value="ECO:0007669"/>
    <property type="project" value="UniProtKB-KW"/>
</dbReference>
<evidence type="ECO:0000256" key="8">
    <source>
        <dbReference type="ARBA" id="ARBA00023306"/>
    </source>
</evidence>
<dbReference type="Pfam" id="PF04101">
    <property type="entry name" value="Glyco_tran_28_C"/>
    <property type="match status" value="1"/>
</dbReference>
<protein>
    <recommendedName>
        <fullName evidence="10">UDP-N-acetylglucosamine--N-acetylmuramyl-(pentapeptide) pyrophosphoryl-undecaprenol N-acetylglucosamine transferase</fullName>
        <ecNumber evidence="10">2.4.1.227</ecNumber>
    </recommendedName>
    <alternativeName>
        <fullName evidence="10">Undecaprenyl-PP-MurNAc-pentapeptide-UDPGlcNAc GlcNAc transferase</fullName>
    </alternativeName>
</protein>
<keyword evidence="4 10" id="KW-0808">Transferase</keyword>
<keyword evidence="1 10" id="KW-1003">Cell membrane</keyword>
<dbReference type="EC" id="2.4.1.227" evidence="10"/>
<dbReference type="GO" id="GO:0051301">
    <property type="term" value="P:cell division"/>
    <property type="evidence" value="ECO:0007669"/>
    <property type="project" value="UniProtKB-KW"/>
</dbReference>
<keyword evidence="2 10" id="KW-0132">Cell division</keyword>
<evidence type="ECO:0000256" key="3">
    <source>
        <dbReference type="ARBA" id="ARBA00022676"/>
    </source>
</evidence>
<organism evidence="13 14">
    <name type="scientific">Anseongella ginsenosidimutans</name>
    <dbReference type="NCBI Taxonomy" id="496056"/>
    <lineage>
        <taxon>Bacteria</taxon>
        <taxon>Pseudomonadati</taxon>
        <taxon>Bacteroidota</taxon>
        <taxon>Sphingobacteriia</taxon>
        <taxon>Sphingobacteriales</taxon>
        <taxon>Sphingobacteriaceae</taxon>
        <taxon>Anseongella</taxon>
    </lineage>
</organism>
<gene>
    <name evidence="10" type="primary">murG</name>
    <name evidence="13" type="ORF">EDD80_101578</name>
</gene>
<evidence type="ECO:0000256" key="5">
    <source>
        <dbReference type="ARBA" id="ARBA00022960"/>
    </source>
</evidence>
<feature type="binding site" evidence="10">
    <location>
        <begin position="16"/>
        <end position="18"/>
    </location>
    <ligand>
        <name>UDP-N-acetyl-alpha-D-glucosamine</name>
        <dbReference type="ChEBI" id="CHEBI:57705"/>
    </ligand>
</feature>
<keyword evidence="5 10" id="KW-0133">Cell shape</keyword>
<dbReference type="Gene3D" id="3.40.50.2000">
    <property type="entry name" value="Glycogen Phosphorylase B"/>
    <property type="match status" value="2"/>
</dbReference>
<keyword evidence="8 10" id="KW-0131">Cell cycle</keyword>
<comment type="catalytic activity">
    <reaction evidence="10">
        <text>di-trans,octa-cis-undecaprenyl diphospho-N-acetyl-alpha-D-muramoyl-L-alanyl-D-glutamyl-meso-2,6-diaminopimeloyl-D-alanyl-D-alanine + UDP-N-acetyl-alpha-D-glucosamine = di-trans,octa-cis-undecaprenyl diphospho-[N-acetyl-alpha-D-glucosaminyl-(1-&gt;4)]-N-acetyl-alpha-D-muramoyl-L-alanyl-D-glutamyl-meso-2,6-diaminopimeloyl-D-alanyl-D-alanine + UDP + H(+)</text>
        <dbReference type="Rhea" id="RHEA:31227"/>
        <dbReference type="ChEBI" id="CHEBI:15378"/>
        <dbReference type="ChEBI" id="CHEBI:57705"/>
        <dbReference type="ChEBI" id="CHEBI:58223"/>
        <dbReference type="ChEBI" id="CHEBI:61387"/>
        <dbReference type="ChEBI" id="CHEBI:61388"/>
        <dbReference type="EC" id="2.4.1.227"/>
    </reaction>
</comment>
<dbReference type="PANTHER" id="PTHR21015">
    <property type="entry name" value="UDP-N-ACETYLGLUCOSAMINE--N-ACETYLMURAMYL-(PENTAPEPTIDE) PYROPHOSPHORYL-UNDECAPRENOL N-ACETYLGLUCOSAMINE TRANSFERASE 1"/>
    <property type="match status" value="1"/>
</dbReference>
<feature type="binding site" evidence="10">
    <location>
        <position position="130"/>
    </location>
    <ligand>
        <name>UDP-N-acetyl-alpha-D-glucosamine</name>
        <dbReference type="ChEBI" id="CHEBI:57705"/>
    </ligand>
</feature>
<comment type="caution">
    <text evidence="13">The sequence shown here is derived from an EMBL/GenBank/DDBJ whole genome shotgun (WGS) entry which is preliminary data.</text>
</comment>
<comment type="subcellular location">
    <subcellularLocation>
        <location evidence="10">Cell membrane</location>
        <topology evidence="10">Peripheral membrane protein</topology>
        <orientation evidence="10">Cytoplasmic side</orientation>
    </subcellularLocation>
</comment>
<dbReference type="RefSeq" id="WP_132127811.1">
    <property type="nucleotide sequence ID" value="NZ_SMAD01000001.1"/>
</dbReference>
<evidence type="ECO:0000313" key="13">
    <source>
        <dbReference type="EMBL" id="TCS90378.1"/>
    </source>
</evidence>
<evidence type="ECO:0000256" key="7">
    <source>
        <dbReference type="ARBA" id="ARBA00023136"/>
    </source>
</evidence>
<dbReference type="GO" id="GO:0051991">
    <property type="term" value="F:UDP-N-acetyl-D-glucosamine:N-acetylmuramoyl-L-alanyl-D-glutamyl-meso-2,6-diaminopimelyl-D-alanyl-D-alanine-diphosphoundecaprenol 4-beta-N-acetylglucosaminlytransferase activity"/>
    <property type="evidence" value="ECO:0007669"/>
    <property type="project" value="RHEA"/>
</dbReference>
<evidence type="ECO:0000256" key="10">
    <source>
        <dbReference type="HAMAP-Rule" id="MF_00033"/>
    </source>
</evidence>
<accession>A0A4R3KY09</accession>
<dbReference type="InterPro" id="IPR006009">
    <property type="entry name" value="GlcNAc_MurG"/>
</dbReference>
<dbReference type="UniPathway" id="UPA00219"/>
<evidence type="ECO:0000313" key="14">
    <source>
        <dbReference type="Proteomes" id="UP000295807"/>
    </source>
</evidence>